<organism evidence="1">
    <name type="scientific">Amphimedon queenslandica</name>
    <name type="common">Sponge</name>
    <dbReference type="NCBI Taxonomy" id="400682"/>
    <lineage>
        <taxon>Eukaryota</taxon>
        <taxon>Metazoa</taxon>
        <taxon>Porifera</taxon>
        <taxon>Demospongiae</taxon>
        <taxon>Heteroscleromorpha</taxon>
        <taxon>Haplosclerida</taxon>
        <taxon>Niphatidae</taxon>
        <taxon>Amphimedon</taxon>
    </lineage>
</organism>
<dbReference type="EnsemblMetazoa" id="Aqu2.1.12364_001">
    <property type="protein sequence ID" value="Aqu2.1.12364_001"/>
    <property type="gene ID" value="Aqu2.1.12364"/>
</dbReference>
<evidence type="ECO:0000313" key="1">
    <source>
        <dbReference type="EnsemblMetazoa" id="Aqu2.1.12364_001"/>
    </source>
</evidence>
<dbReference type="Pfam" id="PF14223">
    <property type="entry name" value="Retrotran_gag_2"/>
    <property type="match status" value="1"/>
</dbReference>
<evidence type="ECO:0008006" key="2">
    <source>
        <dbReference type="Google" id="ProtNLM"/>
    </source>
</evidence>
<accession>A0A1X7TCR9</accession>
<dbReference type="PANTHER" id="PTHR47481:SF31">
    <property type="entry name" value="OS01G0873500 PROTEIN"/>
    <property type="match status" value="1"/>
</dbReference>
<sequence length="217" mass="24466">MEPPLLYLIGEDPEDPVKVWKTLQDQFQWKTWANKLSLQRKLYSLKLGEKDSVQDHIKSMIEILDELSVVGDAILEEDQVVHLLASLPESFNVFVTALEANSEVPKMEVVTERLLHEERKLKDRAAGNMSSENAMTTKHHRRGPLRCHLCKNGVRSTNTIISGTMRCNIKDIKFCVNIVIVGQQCSAASTWRCLGSLVATTASDAKSRRIDTNSNYV</sequence>
<protein>
    <recommendedName>
        <fullName evidence="2">Retrovirus-related Pol polyprotein from transposon TNT 1-94</fullName>
    </recommendedName>
</protein>
<dbReference type="AlphaFoldDB" id="A0A1X7TCR9"/>
<dbReference type="PANTHER" id="PTHR47481">
    <property type="match status" value="1"/>
</dbReference>
<name>A0A1X7TCR9_AMPQE</name>
<dbReference type="InParanoid" id="A0A1X7TCR9"/>
<proteinExistence type="predicted"/>
<reference evidence="1" key="1">
    <citation type="submission" date="2017-05" db="UniProtKB">
        <authorList>
            <consortium name="EnsemblMetazoa"/>
        </authorList>
    </citation>
    <scope>IDENTIFICATION</scope>
</reference>